<comment type="caution">
    <text evidence="15">The sequence shown here is derived from an EMBL/GenBank/DDBJ whole genome shotgun (WGS) entry which is preliminary data.</text>
</comment>
<evidence type="ECO:0000256" key="9">
    <source>
        <dbReference type="ARBA" id="ARBA00023012"/>
    </source>
</evidence>
<dbReference type="RefSeq" id="WP_146355846.1">
    <property type="nucleotide sequence ID" value="NZ_VOIR01000012.1"/>
</dbReference>
<reference evidence="15 16" key="1">
    <citation type="submission" date="2019-08" db="EMBL/GenBank/DDBJ databases">
        <title>Agrococcus lahaulensis sp. nov., isolated from a cold desert of the Indian Himalayas.</title>
        <authorList>
            <person name="Qu J.H."/>
        </authorList>
    </citation>
    <scope>NUCLEOTIDE SEQUENCE [LARGE SCALE GENOMIC DNA]</scope>
    <source>
        <strain evidence="15 16">NS18</strain>
    </source>
</reference>
<dbReference type="Gene3D" id="1.10.287.130">
    <property type="match status" value="1"/>
</dbReference>
<gene>
    <name evidence="15" type="ORF">FQ330_05515</name>
</gene>
<dbReference type="PANTHER" id="PTHR45436:SF5">
    <property type="entry name" value="SENSOR HISTIDINE KINASE TRCS"/>
    <property type="match status" value="1"/>
</dbReference>
<feature type="domain" description="HAMP" evidence="14">
    <location>
        <begin position="204"/>
        <end position="257"/>
    </location>
</feature>
<dbReference type="GO" id="GO:0000155">
    <property type="term" value="F:phosphorelay sensor kinase activity"/>
    <property type="evidence" value="ECO:0007669"/>
    <property type="project" value="InterPro"/>
</dbReference>
<organism evidence="15 16">
    <name type="scientific">Agrococcus sediminis</name>
    <dbReference type="NCBI Taxonomy" id="2599924"/>
    <lineage>
        <taxon>Bacteria</taxon>
        <taxon>Bacillati</taxon>
        <taxon>Actinomycetota</taxon>
        <taxon>Actinomycetes</taxon>
        <taxon>Micrococcales</taxon>
        <taxon>Microbacteriaceae</taxon>
        <taxon>Agrococcus</taxon>
    </lineage>
</organism>
<evidence type="ECO:0000313" key="15">
    <source>
        <dbReference type="EMBL" id="KAA6435210.1"/>
    </source>
</evidence>
<dbReference type="PROSITE" id="PS50109">
    <property type="entry name" value="HIS_KIN"/>
    <property type="match status" value="1"/>
</dbReference>
<dbReference type="PANTHER" id="PTHR45436">
    <property type="entry name" value="SENSOR HISTIDINE KINASE YKOH"/>
    <property type="match status" value="1"/>
</dbReference>
<dbReference type="CDD" id="cd06225">
    <property type="entry name" value="HAMP"/>
    <property type="match status" value="1"/>
</dbReference>
<dbReference type="PRINTS" id="PR00344">
    <property type="entry name" value="BCTRLSENSOR"/>
</dbReference>
<keyword evidence="4" id="KW-0597">Phosphoprotein</keyword>
<dbReference type="InterPro" id="IPR036890">
    <property type="entry name" value="HATPase_C_sf"/>
</dbReference>
<dbReference type="SUPFAM" id="SSF158472">
    <property type="entry name" value="HAMP domain-like"/>
    <property type="match status" value="1"/>
</dbReference>
<dbReference type="InterPro" id="IPR036097">
    <property type="entry name" value="HisK_dim/P_sf"/>
</dbReference>
<dbReference type="SMART" id="SM00388">
    <property type="entry name" value="HisKA"/>
    <property type="match status" value="1"/>
</dbReference>
<dbReference type="Proteomes" id="UP000323221">
    <property type="component" value="Unassembled WGS sequence"/>
</dbReference>
<dbReference type="Gene3D" id="6.10.340.10">
    <property type="match status" value="1"/>
</dbReference>
<accession>A0A5M8QJP8</accession>
<dbReference type="CDD" id="cd00075">
    <property type="entry name" value="HATPase"/>
    <property type="match status" value="1"/>
</dbReference>
<dbReference type="SUPFAM" id="SSF55874">
    <property type="entry name" value="ATPase domain of HSP90 chaperone/DNA topoisomerase II/histidine kinase"/>
    <property type="match status" value="1"/>
</dbReference>
<keyword evidence="5" id="KW-0808">Transferase</keyword>
<keyword evidence="10 12" id="KW-0472">Membrane</keyword>
<keyword evidence="16" id="KW-1185">Reference proteome</keyword>
<evidence type="ECO:0000256" key="4">
    <source>
        <dbReference type="ARBA" id="ARBA00022553"/>
    </source>
</evidence>
<dbReference type="CDD" id="cd00082">
    <property type="entry name" value="HisKA"/>
    <property type="match status" value="1"/>
</dbReference>
<feature type="compositionally biased region" description="Pro residues" evidence="11">
    <location>
        <begin position="491"/>
        <end position="500"/>
    </location>
</feature>
<comment type="catalytic activity">
    <reaction evidence="1">
        <text>ATP + protein L-histidine = ADP + protein N-phospho-L-histidine.</text>
        <dbReference type="EC" id="2.7.13.3"/>
    </reaction>
</comment>
<comment type="subcellular location">
    <subcellularLocation>
        <location evidence="2">Cell membrane</location>
    </subcellularLocation>
</comment>
<evidence type="ECO:0000259" key="14">
    <source>
        <dbReference type="PROSITE" id="PS50885"/>
    </source>
</evidence>
<evidence type="ECO:0000256" key="3">
    <source>
        <dbReference type="ARBA" id="ARBA00012438"/>
    </source>
</evidence>
<dbReference type="PROSITE" id="PS50885">
    <property type="entry name" value="HAMP"/>
    <property type="match status" value="1"/>
</dbReference>
<dbReference type="AlphaFoldDB" id="A0A5M8QJP8"/>
<evidence type="ECO:0000256" key="10">
    <source>
        <dbReference type="ARBA" id="ARBA00023136"/>
    </source>
</evidence>
<dbReference type="EMBL" id="VOIR01000012">
    <property type="protein sequence ID" value="KAA6435210.1"/>
    <property type="molecule type" value="Genomic_DNA"/>
</dbReference>
<evidence type="ECO:0000256" key="5">
    <source>
        <dbReference type="ARBA" id="ARBA00022679"/>
    </source>
</evidence>
<evidence type="ECO:0000256" key="6">
    <source>
        <dbReference type="ARBA" id="ARBA00022692"/>
    </source>
</evidence>
<dbReference type="GO" id="GO:0005886">
    <property type="term" value="C:plasma membrane"/>
    <property type="evidence" value="ECO:0007669"/>
    <property type="project" value="UniProtKB-SubCell"/>
</dbReference>
<sequence length="544" mass="57193">MPAGARPSLRTWTVRSRIVGLLTLLSLVTVFVAGGVAYVVERSRVLEQIDRNLEAALDAGGFTVAQQEWESADQALQAIVQRLAPDDNTGTLGIVDGSAAWKPGVQTDVQLEALPGFVERIVAETAGGEIVMGTYAQDGRTVRYLSAPVIIGEPAAGEPPSAVFVTGYDVAAELAELDEAARVFSLTALLATAATFVIGLLVSGRLLRPIRRMREVAERSSEASLTERIPVGDSRDDVSQLAVTVNGMLDRLGGALDSQRDLLRDVGHELKTPITIVRGHLELVDEHDPAEVAETRALVIDELDRMARLVDDLRAAARLRDADAFAIRETDLAALTEQIAMKARGVEGAALEERVESAPVLARLDPGRITQAMLQLVANAARHAQGPIAIGSRQRGRDVELFVRDRGPGVPDELKAVIFERFRRGVAEGRGDDGSGLGLAIVALIAERHGGRAWVADAGAGSEFVLTLPGAVVAPPAQGAAAAPVAPPPVAPPPVAPHPARPGAAAHPTPVAPTGAARPGAPSHPPADPAASRAIPEEQPWHRS</sequence>
<dbReference type="EC" id="2.7.13.3" evidence="3"/>
<dbReference type="Pfam" id="PF00512">
    <property type="entry name" value="HisKA"/>
    <property type="match status" value="1"/>
</dbReference>
<feature type="compositionally biased region" description="Basic and acidic residues" evidence="11">
    <location>
        <begin position="535"/>
        <end position="544"/>
    </location>
</feature>
<evidence type="ECO:0000256" key="7">
    <source>
        <dbReference type="ARBA" id="ARBA00022777"/>
    </source>
</evidence>
<dbReference type="SUPFAM" id="SSF47384">
    <property type="entry name" value="Homodimeric domain of signal transducing histidine kinase"/>
    <property type="match status" value="1"/>
</dbReference>
<dbReference type="InterPro" id="IPR003594">
    <property type="entry name" value="HATPase_dom"/>
</dbReference>
<evidence type="ECO:0000256" key="11">
    <source>
        <dbReference type="SAM" id="MobiDB-lite"/>
    </source>
</evidence>
<evidence type="ECO:0000313" key="16">
    <source>
        <dbReference type="Proteomes" id="UP000323221"/>
    </source>
</evidence>
<dbReference type="Pfam" id="PF02518">
    <property type="entry name" value="HATPase_c"/>
    <property type="match status" value="1"/>
</dbReference>
<dbReference type="InterPro" id="IPR050428">
    <property type="entry name" value="TCS_sensor_his_kinase"/>
</dbReference>
<evidence type="ECO:0000259" key="13">
    <source>
        <dbReference type="PROSITE" id="PS50109"/>
    </source>
</evidence>
<dbReference type="SMART" id="SM00304">
    <property type="entry name" value="HAMP"/>
    <property type="match status" value="2"/>
</dbReference>
<protein>
    <recommendedName>
        <fullName evidence="3">histidine kinase</fullName>
        <ecNumber evidence="3">2.7.13.3</ecNumber>
    </recommendedName>
</protein>
<dbReference type="InterPro" id="IPR003661">
    <property type="entry name" value="HisK_dim/P_dom"/>
</dbReference>
<feature type="region of interest" description="Disordered" evidence="11">
    <location>
        <begin position="491"/>
        <end position="544"/>
    </location>
</feature>
<dbReference type="OrthoDB" id="9786919at2"/>
<dbReference type="SMART" id="SM00387">
    <property type="entry name" value="HATPase_c"/>
    <property type="match status" value="1"/>
</dbReference>
<keyword evidence="6 12" id="KW-0812">Transmembrane</keyword>
<dbReference type="InterPro" id="IPR005467">
    <property type="entry name" value="His_kinase_dom"/>
</dbReference>
<proteinExistence type="predicted"/>
<evidence type="ECO:0000256" key="2">
    <source>
        <dbReference type="ARBA" id="ARBA00004236"/>
    </source>
</evidence>
<evidence type="ECO:0000256" key="1">
    <source>
        <dbReference type="ARBA" id="ARBA00000085"/>
    </source>
</evidence>
<feature type="domain" description="Histidine kinase" evidence="13">
    <location>
        <begin position="265"/>
        <end position="472"/>
    </location>
</feature>
<keyword evidence="9" id="KW-0902">Two-component regulatory system</keyword>
<keyword evidence="8 12" id="KW-1133">Transmembrane helix</keyword>
<name>A0A5M8QJP8_9MICO</name>
<keyword evidence="7 15" id="KW-0418">Kinase</keyword>
<dbReference type="Pfam" id="PF00672">
    <property type="entry name" value="HAMP"/>
    <property type="match status" value="1"/>
</dbReference>
<dbReference type="InterPro" id="IPR004358">
    <property type="entry name" value="Sig_transdc_His_kin-like_C"/>
</dbReference>
<dbReference type="InterPro" id="IPR003660">
    <property type="entry name" value="HAMP_dom"/>
</dbReference>
<evidence type="ECO:0000256" key="8">
    <source>
        <dbReference type="ARBA" id="ARBA00022989"/>
    </source>
</evidence>
<feature type="transmembrane region" description="Helical" evidence="12">
    <location>
        <begin position="183"/>
        <end position="204"/>
    </location>
</feature>
<evidence type="ECO:0000256" key="12">
    <source>
        <dbReference type="SAM" id="Phobius"/>
    </source>
</evidence>
<dbReference type="Gene3D" id="3.30.565.10">
    <property type="entry name" value="Histidine kinase-like ATPase, C-terminal domain"/>
    <property type="match status" value="1"/>
</dbReference>
<feature type="transmembrane region" description="Helical" evidence="12">
    <location>
        <begin position="21"/>
        <end position="40"/>
    </location>
</feature>